<proteinExistence type="predicted"/>
<accession>A0A9P6E1X9</accession>
<dbReference type="InterPro" id="IPR050235">
    <property type="entry name" value="CK1_Ser-Thr_kinase"/>
</dbReference>
<dbReference type="GO" id="GO:0005524">
    <property type="term" value="F:ATP binding"/>
    <property type="evidence" value="ECO:0007669"/>
    <property type="project" value="UniProtKB-UniRule"/>
</dbReference>
<dbReference type="Gene3D" id="1.10.510.10">
    <property type="entry name" value="Transferase(Phosphotransferase) domain 1"/>
    <property type="match status" value="1"/>
</dbReference>
<dbReference type="PANTHER" id="PTHR11909">
    <property type="entry name" value="CASEIN KINASE-RELATED"/>
    <property type="match status" value="1"/>
</dbReference>
<comment type="caution">
    <text evidence="6">The sequence shown here is derived from an EMBL/GenBank/DDBJ whole genome shotgun (WGS) entry which is preliminary data.</text>
</comment>
<evidence type="ECO:0000256" key="1">
    <source>
        <dbReference type="ARBA" id="ARBA00012513"/>
    </source>
</evidence>
<dbReference type="Pfam" id="PF00069">
    <property type="entry name" value="Pkinase"/>
    <property type="match status" value="1"/>
</dbReference>
<dbReference type="PROSITE" id="PS00108">
    <property type="entry name" value="PROTEIN_KINASE_ST"/>
    <property type="match status" value="1"/>
</dbReference>
<keyword evidence="7" id="KW-1185">Reference proteome</keyword>
<dbReference type="SUPFAM" id="SSF56112">
    <property type="entry name" value="Protein kinase-like (PK-like)"/>
    <property type="match status" value="1"/>
</dbReference>
<feature type="binding site" evidence="4">
    <location>
        <position position="38"/>
    </location>
    <ligand>
        <name>ATP</name>
        <dbReference type="ChEBI" id="CHEBI:30616"/>
    </ligand>
</feature>
<dbReference type="EC" id="2.7.11.1" evidence="1"/>
<dbReference type="InterPro" id="IPR000719">
    <property type="entry name" value="Prot_kinase_dom"/>
</dbReference>
<sequence length="608" mass="68164">MHSDGLVYKLGPLIGKGGSAHVFHATQHTTGQLVAVKKSRVSLRVQHTLFQHEARVLQLLRSHSAIPAVYAVGRFEHFEYLAMELLGSSLGDVEIPLDQGSVSRIAVQMLSALEHIHSHGLVHRDIKPDNILFSSKDYGQIRVIDFGLAYRYERERSSVAPLSEPDFVLGTLPYASLNAHRGLSLTRRDDLESLAYSLFSILCGSLPWDKPYIATSTPRSVRRRVYATKRACSGAMLTEGFDRTFGQFLDEIRNLGFHETPLYHLWKGAFSKVPNNLPRSSLTPNSGPEKVPAASSGHGLDCNPIVSIPAARNTLPTTHKSPENAQPPCCIIEPGQLIYAQVLPRTTIEGYTFGHADSPYWLDRSLSEEAWPTVARPAIILMVSRDWRGKVVVKLAPITRQRFEDSVPQVVLTTGMDPAETRTAVVLGPGWTRDDTWSYTFMHTATFTCNPDQIEPVPVHWKVTPTSLETLSCLNLRSNPVRTNMELSTFDERMNAKLTKHIGDMYIKIHSLGPDTLSQTASGVAVDWESTRGWFDELVPIYRRRAADLEWAWSDSEMIDERELDDSYFNWDLSQWENAQQEWKESLGLSQASYIDLDAQLSVILGIE</sequence>
<keyword evidence="2 4" id="KW-0547">Nucleotide-binding</keyword>
<evidence type="ECO:0000256" key="2">
    <source>
        <dbReference type="ARBA" id="ARBA00022741"/>
    </source>
</evidence>
<dbReference type="SMART" id="SM00220">
    <property type="entry name" value="S_TKc"/>
    <property type="match status" value="1"/>
</dbReference>
<feature type="domain" description="Protein kinase" evidence="5">
    <location>
        <begin position="8"/>
        <end position="306"/>
    </location>
</feature>
<gene>
    <name evidence="6" type="ORF">BS47DRAFT_22522</name>
</gene>
<dbReference type="PROSITE" id="PS50011">
    <property type="entry name" value="PROTEIN_KINASE_DOM"/>
    <property type="match status" value="1"/>
</dbReference>
<keyword evidence="3 4" id="KW-0067">ATP-binding</keyword>
<organism evidence="6 7">
    <name type="scientific">Hydnum rufescens UP504</name>
    <dbReference type="NCBI Taxonomy" id="1448309"/>
    <lineage>
        <taxon>Eukaryota</taxon>
        <taxon>Fungi</taxon>
        <taxon>Dikarya</taxon>
        <taxon>Basidiomycota</taxon>
        <taxon>Agaricomycotina</taxon>
        <taxon>Agaricomycetes</taxon>
        <taxon>Cantharellales</taxon>
        <taxon>Hydnaceae</taxon>
        <taxon>Hydnum</taxon>
    </lineage>
</organism>
<dbReference type="PROSITE" id="PS00107">
    <property type="entry name" value="PROTEIN_KINASE_ATP"/>
    <property type="match status" value="1"/>
</dbReference>
<dbReference type="Proteomes" id="UP000886523">
    <property type="component" value="Unassembled WGS sequence"/>
</dbReference>
<evidence type="ECO:0000256" key="3">
    <source>
        <dbReference type="ARBA" id="ARBA00022840"/>
    </source>
</evidence>
<dbReference type="InterPro" id="IPR008271">
    <property type="entry name" value="Ser/Thr_kinase_AS"/>
</dbReference>
<dbReference type="GO" id="GO:0004674">
    <property type="term" value="F:protein serine/threonine kinase activity"/>
    <property type="evidence" value="ECO:0007669"/>
    <property type="project" value="UniProtKB-EC"/>
</dbReference>
<evidence type="ECO:0000256" key="4">
    <source>
        <dbReference type="PROSITE-ProRule" id="PRU10141"/>
    </source>
</evidence>
<name>A0A9P6E1X9_9AGAM</name>
<reference evidence="6" key="1">
    <citation type="journal article" date="2020" name="Nat. Commun.">
        <title>Large-scale genome sequencing of mycorrhizal fungi provides insights into the early evolution of symbiotic traits.</title>
        <authorList>
            <person name="Miyauchi S."/>
            <person name="Kiss E."/>
            <person name="Kuo A."/>
            <person name="Drula E."/>
            <person name="Kohler A."/>
            <person name="Sanchez-Garcia M."/>
            <person name="Morin E."/>
            <person name="Andreopoulos B."/>
            <person name="Barry K.W."/>
            <person name="Bonito G."/>
            <person name="Buee M."/>
            <person name="Carver A."/>
            <person name="Chen C."/>
            <person name="Cichocki N."/>
            <person name="Clum A."/>
            <person name="Culley D."/>
            <person name="Crous P.W."/>
            <person name="Fauchery L."/>
            <person name="Girlanda M."/>
            <person name="Hayes R.D."/>
            <person name="Keri Z."/>
            <person name="LaButti K."/>
            <person name="Lipzen A."/>
            <person name="Lombard V."/>
            <person name="Magnuson J."/>
            <person name="Maillard F."/>
            <person name="Murat C."/>
            <person name="Nolan M."/>
            <person name="Ohm R.A."/>
            <person name="Pangilinan J."/>
            <person name="Pereira M.F."/>
            <person name="Perotto S."/>
            <person name="Peter M."/>
            <person name="Pfister S."/>
            <person name="Riley R."/>
            <person name="Sitrit Y."/>
            <person name="Stielow J.B."/>
            <person name="Szollosi G."/>
            <person name="Zifcakova L."/>
            <person name="Stursova M."/>
            <person name="Spatafora J.W."/>
            <person name="Tedersoo L."/>
            <person name="Vaario L.M."/>
            <person name="Yamada A."/>
            <person name="Yan M."/>
            <person name="Wang P."/>
            <person name="Xu J."/>
            <person name="Bruns T."/>
            <person name="Baldrian P."/>
            <person name="Vilgalys R."/>
            <person name="Dunand C."/>
            <person name="Henrissat B."/>
            <person name="Grigoriev I.V."/>
            <person name="Hibbett D."/>
            <person name="Nagy L.G."/>
            <person name="Martin F.M."/>
        </authorList>
    </citation>
    <scope>NUCLEOTIDE SEQUENCE</scope>
    <source>
        <strain evidence="6">UP504</strain>
    </source>
</reference>
<dbReference type="AlphaFoldDB" id="A0A9P6E1X9"/>
<protein>
    <recommendedName>
        <fullName evidence="1">non-specific serine/threonine protein kinase</fullName>
        <ecNumber evidence="1">2.7.11.1</ecNumber>
    </recommendedName>
</protein>
<evidence type="ECO:0000259" key="5">
    <source>
        <dbReference type="PROSITE" id="PS50011"/>
    </source>
</evidence>
<evidence type="ECO:0000313" key="6">
    <source>
        <dbReference type="EMBL" id="KAF9519295.1"/>
    </source>
</evidence>
<dbReference type="EMBL" id="MU128918">
    <property type="protein sequence ID" value="KAF9519295.1"/>
    <property type="molecule type" value="Genomic_DNA"/>
</dbReference>
<evidence type="ECO:0000313" key="7">
    <source>
        <dbReference type="Proteomes" id="UP000886523"/>
    </source>
</evidence>
<dbReference type="InterPro" id="IPR011009">
    <property type="entry name" value="Kinase-like_dom_sf"/>
</dbReference>
<dbReference type="OrthoDB" id="5579860at2759"/>
<dbReference type="InterPro" id="IPR017441">
    <property type="entry name" value="Protein_kinase_ATP_BS"/>
</dbReference>